<name>A0A9W4J9S7_9EURO</name>
<dbReference type="Pfam" id="PF13855">
    <property type="entry name" value="LRR_8"/>
    <property type="match status" value="1"/>
</dbReference>
<evidence type="ECO:0000256" key="1">
    <source>
        <dbReference type="ARBA" id="ARBA00022614"/>
    </source>
</evidence>
<evidence type="ECO:0008006" key="6">
    <source>
        <dbReference type="Google" id="ProtNLM"/>
    </source>
</evidence>
<gene>
    <name evidence="4" type="ORF">PSALAMII_LOCUS5361</name>
</gene>
<dbReference type="EMBL" id="CAJVPD010000233">
    <property type="protein sequence ID" value="CAG8377761.1"/>
    <property type="molecule type" value="Genomic_DNA"/>
</dbReference>
<evidence type="ECO:0000256" key="3">
    <source>
        <dbReference type="SAM" id="MobiDB-lite"/>
    </source>
</evidence>
<protein>
    <recommendedName>
        <fullName evidence="6">Leucine-rich repeat, typical subtype</fullName>
    </recommendedName>
</protein>
<dbReference type="SMART" id="SM00369">
    <property type="entry name" value="LRR_TYP"/>
    <property type="match status" value="2"/>
</dbReference>
<feature type="region of interest" description="Disordered" evidence="3">
    <location>
        <begin position="1"/>
        <end position="79"/>
    </location>
</feature>
<dbReference type="AlphaFoldDB" id="A0A9W4J9S7"/>
<evidence type="ECO:0000256" key="2">
    <source>
        <dbReference type="ARBA" id="ARBA00022737"/>
    </source>
</evidence>
<dbReference type="InterPro" id="IPR032675">
    <property type="entry name" value="LRR_dom_sf"/>
</dbReference>
<keyword evidence="1" id="KW-0433">Leucine-rich repeat</keyword>
<evidence type="ECO:0000313" key="4">
    <source>
        <dbReference type="EMBL" id="CAG8377761.1"/>
    </source>
</evidence>
<dbReference type="Gene3D" id="3.80.10.10">
    <property type="entry name" value="Ribonuclease Inhibitor"/>
    <property type="match status" value="1"/>
</dbReference>
<evidence type="ECO:0000313" key="5">
    <source>
        <dbReference type="Proteomes" id="UP001152592"/>
    </source>
</evidence>
<dbReference type="PANTHER" id="PTHR48051">
    <property type="match status" value="1"/>
</dbReference>
<dbReference type="InterPro" id="IPR050216">
    <property type="entry name" value="LRR_domain-containing"/>
</dbReference>
<dbReference type="GO" id="GO:0005737">
    <property type="term" value="C:cytoplasm"/>
    <property type="evidence" value="ECO:0007669"/>
    <property type="project" value="TreeGrafter"/>
</dbReference>
<accession>A0A9W4J9S7</accession>
<organism evidence="4 5">
    <name type="scientific">Penicillium salamii</name>
    <dbReference type="NCBI Taxonomy" id="1612424"/>
    <lineage>
        <taxon>Eukaryota</taxon>
        <taxon>Fungi</taxon>
        <taxon>Dikarya</taxon>
        <taxon>Ascomycota</taxon>
        <taxon>Pezizomycotina</taxon>
        <taxon>Eurotiomycetes</taxon>
        <taxon>Eurotiomycetidae</taxon>
        <taxon>Eurotiales</taxon>
        <taxon>Aspergillaceae</taxon>
        <taxon>Penicillium</taxon>
    </lineage>
</organism>
<dbReference type="InterPro" id="IPR001611">
    <property type="entry name" value="Leu-rich_rpt"/>
</dbReference>
<dbReference type="OrthoDB" id="10269020at2759"/>
<dbReference type="Proteomes" id="UP001152592">
    <property type="component" value="Unassembled WGS sequence"/>
</dbReference>
<sequence>MDGEVPLPPPRRIRHRSPAPARSATNAASSLHRTRRLSRFDDCSSQPSSDPALFSSDDIPASGLENYHATTPGSGRKRRYRGTWWGEQVLDPKRKRGEFKEKRNVDSGVWMGSDESSVESMMSSDPAWGEDLRKSVLDPRNASTPSTPIALRASATETTDTEQTPTQVRVLFRGMAESPQHQAARKLVNECLEKGHESIDLGDFQMETIPSGLLKPLQHFTKLPSVSEAPVSEDVFTSLTPFLSLYLPNNSLTTIPNDLFELDNLKVLSLRNNKLTELPPSIGRLNKLQTLNLAANQLRTLPWELLMLMRNGHLKHLTVRPNEFLEMSPERVQWHNQFDDKSVARLPLGLETSFSAFQPIHFATGPVTYFNPNGTVINPKSSLHSEMQAKAPLKTPPSLRELALRQVSKLQYLDQTTDEDLAAEFPWTLMPLLQKAREVCIAGGQSCSVCGHEYVMPRTEWIEWWDISPFENGHNWTAEELEPGVREHILRPLPFRRQGCSLSCVPRP</sequence>
<proteinExistence type="predicted"/>
<dbReference type="PANTHER" id="PTHR48051:SF54">
    <property type="entry name" value="LEUCINE-RICH REPEAT-CONTAINING PROTEIN"/>
    <property type="match status" value="1"/>
</dbReference>
<dbReference type="SUPFAM" id="SSF52058">
    <property type="entry name" value="L domain-like"/>
    <property type="match status" value="1"/>
</dbReference>
<feature type="compositionally biased region" description="Pro residues" evidence="3">
    <location>
        <begin position="1"/>
        <end position="10"/>
    </location>
</feature>
<reference evidence="4" key="1">
    <citation type="submission" date="2021-07" db="EMBL/GenBank/DDBJ databases">
        <authorList>
            <person name="Branca A.L. A."/>
        </authorList>
    </citation>
    <scope>NUCLEOTIDE SEQUENCE</scope>
</reference>
<dbReference type="PROSITE" id="PS51450">
    <property type="entry name" value="LRR"/>
    <property type="match status" value="1"/>
</dbReference>
<keyword evidence="2" id="KW-0677">Repeat</keyword>
<comment type="caution">
    <text evidence="4">The sequence shown here is derived from an EMBL/GenBank/DDBJ whole genome shotgun (WGS) entry which is preliminary data.</text>
</comment>
<dbReference type="InterPro" id="IPR003591">
    <property type="entry name" value="Leu-rich_rpt_typical-subtyp"/>
</dbReference>